<dbReference type="Proteomes" id="UP001596447">
    <property type="component" value="Unassembled WGS sequence"/>
</dbReference>
<dbReference type="RefSeq" id="WP_279528117.1">
    <property type="nucleotide sequence ID" value="NZ_CP122312.1"/>
</dbReference>
<organism evidence="1 2">
    <name type="scientific">Halospeciosus flavus</name>
    <dbReference type="NCBI Taxonomy" id="3032283"/>
    <lineage>
        <taxon>Archaea</taxon>
        <taxon>Methanobacteriati</taxon>
        <taxon>Methanobacteriota</taxon>
        <taxon>Stenosarchaea group</taxon>
        <taxon>Halobacteria</taxon>
        <taxon>Halobacteriales</taxon>
        <taxon>Halobacteriaceae</taxon>
        <taxon>Halospeciosus</taxon>
    </lineage>
</organism>
<dbReference type="EMBL" id="JBHTAR010000011">
    <property type="protein sequence ID" value="MFC7201369.1"/>
    <property type="molecule type" value="Genomic_DNA"/>
</dbReference>
<gene>
    <name evidence="1" type="ORF">ACFQJ9_18490</name>
</gene>
<protein>
    <submittedName>
        <fullName evidence="1">CopG family transcriptional regulator</fullName>
    </submittedName>
</protein>
<reference evidence="1 2" key="1">
    <citation type="journal article" date="2019" name="Int. J. Syst. Evol. Microbiol.">
        <title>The Global Catalogue of Microorganisms (GCM) 10K type strain sequencing project: providing services to taxonomists for standard genome sequencing and annotation.</title>
        <authorList>
            <consortium name="The Broad Institute Genomics Platform"/>
            <consortium name="The Broad Institute Genome Sequencing Center for Infectious Disease"/>
            <person name="Wu L."/>
            <person name="Ma J."/>
        </authorList>
    </citation>
    <scope>NUCLEOTIDE SEQUENCE [LARGE SCALE GENOMIC DNA]</scope>
    <source>
        <strain evidence="1 2">XZGYJ-43</strain>
    </source>
</reference>
<sequence>MSSRKLSAVYDEQTVREVESLASEYDIPPQEVLRQLVDAGLEEAQSPL</sequence>
<accession>A0ABD5Z7Y9</accession>
<proteinExistence type="predicted"/>
<evidence type="ECO:0000313" key="1">
    <source>
        <dbReference type="EMBL" id="MFC7201369.1"/>
    </source>
</evidence>
<comment type="caution">
    <text evidence="1">The sequence shown here is derived from an EMBL/GenBank/DDBJ whole genome shotgun (WGS) entry which is preliminary data.</text>
</comment>
<keyword evidence="2" id="KW-1185">Reference proteome</keyword>
<dbReference type="AlphaFoldDB" id="A0ABD5Z7Y9"/>
<name>A0ABD5Z7Y9_9EURY</name>
<evidence type="ECO:0000313" key="2">
    <source>
        <dbReference type="Proteomes" id="UP001596447"/>
    </source>
</evidence>